<comment type="catalytic activity">
    <reaction evidence="16">
        <text>cholesterol + NADPH + O2 + H(+) = 7-dehydrocholesterol + NADP(+) + 2 H2O</text>
        <dbReference type="Rhea" id="RHEA:45024"/>
        <dbReference type="ChEBI" id="CHEBI:15377"/>
        <dbReference type="ChEBI" id="CHEBI:15378"/>
        <dbReference type="ChEBI" id="CHEBI:15379"/>
        <dbReference type="ChEBI" id="CHEBI:16113"/>
        <dbReference type="ChEBI" id="CHEBI:17759"/>
        <dbReference type="ChEBI" id="CHEBI:57783"/>
        <dbReference type="ChEBI" id="CHEBI:58349"/>
        <dbReference type="EC" id="1.14.19.21"/>
    </reaction>
    <physiologicalReaction direction="left-to-right" evidence="16">
        <dbReference type="Rhea" id="RHEA:45025"/>
    </physiologicalReaction>
</comment>
<keyword evidence="19" id="KW-1185">Reference proteome</keyword>
<dbReference type="GO" id="GO:0046872">
    <property type="term" value="F:metal ion binding"/>
    <property type="evidence" value="ECO:0007669"/>
    <property type="project" value="UniProtKB-KW"/>
</dbReference>
<dbReference type="InterPro" id="IPR036922">
    <property type="entry name" value="Rieske_2Fe-2S_sf"/>
</dbReference>
<dbReference type="InterPro" id="IPR017941">
    <property type="entry name" value="Rieske_2Fe-2S"/>
</dbReference>
<dbReference type="GO" id="GO:0016020">
    <property type="term" value="C:membrane"/>
    <property type="evidence" value="ECO:0007669"/>
    <property type="project" value="UniProtKB-SubCell"/>
</dbReference>
<dbReference type="Gene3D" id="3.90.380.10">
    <property type="entry name" value="Naphthalene 1,2-dioxygenase Alpha Subunit, Chain A, domain 1"/>
    <property type="match status" value="1"/>
</dbReference>
<dbReference type="GO" id="GO:0051537">
    <property type="term" value="F:2 iron, 2 sulfur cluster binding"/>
    <property type="evidence" value="ECO:0007669"/>
    <property type="project" value="UniProtKB-KW"/>
</dbReference>
<dbReference type="Pfam" id="PF00355">
    <property type="entry name" value="Rieske"/>
    <property type="match status" value="1"/>
</dbReference>
<comment type="pathway">
    <text evidence="3">Hormone biosynthesis.</text>
</comment>
<dbReference type="InterPro" id="IPR050584">
    <property type="entry name" value="Cholesterol_7-desaturase"/>
</dbReference>
<evidence type="ECO:0000256" key="5">
    <source>
        <dbReference type="ARBA" id="ARBA00022714"/>
    </source>
</evidence>
<dbReference type="GO" id="GO:0008203">
    <property type="term" value="P:cholesterol metabolic process"/>
    <property type="evidence" value="ECO:0007669"/>
    <property type="project" value="InterPro"/>
</dbReference>
<evidence type="ECO:0000256" key="3">
    <source>
        <dbReference type="ARBA" id="ARBA00004972"/>
    </source>
</evidence>
<dbReference type="GO" id="GO:0170056">
    <property type="term" value="F:cholesterol 7-desaturase [NAD(P)H] activity"/>
    <property type="evidence" value="ECO:0007669"/>
    <property type="project" value="UniProtKB-EC"/>
</dbReference>
<comment type="catalytic activity">
    <reaction evidence="15">
        <text>cholesterol + NADH + O2 + H(+) = 7-dehydrocholesterol + NAD(+) + 2 H2O</text>
        <dbReference type="Rhea" id="RHEA:51644"/>
        <dbReference type="ChEBI" id="CHEBI:15377"/>
        <dbReference type="ChEBI" id="CHEBI:15378"/>
        <dbReference type="ChEBI" id="CHEBI:15379"/>
        <dbReference type="ChEBI" id="CHEBI:16113"/>
        <dbReference type="ChEBI" id="CHEBI:17759"/>
        <dbReference type="ChEBI" id="CHEBI:57540"/>
        <dbReference type="ChEBI" id="CHEBI:57945"/>
        <dbReference type="EC" id="1.14.19.21"/>
    </reaction>
    <physiologicalReaction direction="left-to-right" evidence="15">
        <dbReference type="Rhea" id="RHEA:51645"/>
    </physiologicalReaction>
</comment>
<evidence type="ECO:0000256" key="10">
    <source>
        <dbReference type="ARBA" id="ARBA00023014"/>
    </source>
</evidence>
<evidence type="ECO:0000256" key="15">
    <source>
        <dbReference type="ARBA" id="ARBA00047853"/>
    </source>
</evidence>
<sequence>MPESLTARFPMSPYPVGWFRVAASNALRPGTHQNLRIFGQELVLFRTTSGVPRLIEAYCPHLGTHLGKGGCVEGENMVCPLHAWRIGGDGSVVHVPYSKATPRIAVRSWLLREVSGQIFVWHHPDDVAPEWEPPVLFEATDSNWTGFLPARTWTLRTHVQEFCENGADNVHSTWLHGQQSVTKSVEVDKHVYTHRTAQRFTFFGLVKALAKEAEGTLDISCHGLGIVVERGQVTMKLTMEYCLVFFPVPVDDTCIELHSVLSIRRLPTELATRLLWKKSAAEMSAIIDQDVPVWESKKWKERPVLVAEDGPIHAYRSWARQFYPKTQATLRPGQTG</sequence>
<evidence type="ECO:0000256" key="2">
    <source>
        <dbReference type="ARBA" id="ARBA00004370"/>
    </source>
</evidence>
<dbReference type="Pfam" id="PF19298">
    <property type="entry name" value="KshA_C"/>
    <property type="match status" value="1"/>
</dbReference>
<comment type="cofactor">
    <cofactor evidence="1">
        <name>Fe cation</name>
        <dbReference type="ChEBI" id="CHEBI:24875"/>
    </cofactor>
</comment>
<keyword evidence="4" id="KW-0812">Transmembrane</keyword>
<comment type="pathway">
    <text evidence="12">Steroid hormone biosynthesis; dafachronic acid biosynthesis.</text>
</comment>
<evidence type="ECO:0000256" key="7">
    <source>
        <dbReference type="ARBA" id="ARBA00022989"/>
    </source>
</evidence>
<comment type="subcellular location">
    <subcellularLocation>
        <location evidence="2">Membrane</location>
    </subcellularLocation>
</comment>
<dbReference type="Gene3D" id="2.102.10.10">
    <property type="entry name" value="Rieske [2Fe-2S] iron-sulphur domain"/>
    <property type="match status" value="1"/>
</dbReference>
<dbReference type="Proteomes" id="UP000009026">
    <property type="component" value="Chromosome"/>
</dbReference>
<dbReference type="PATRIC" id="fig|1297742.4.peg.2608"/>
<keyword evidence="9" id="KW-0408">Iron</keyword>
<dbReference type="PANTHER" id="PTHR21266:SF32">
    <property type="entry name" value="CHOLESTEROL 7-DESATURASE NVD"/>
    <property type="match status" value="1"/>
</dbReference>
<dbReference type="eggNOG" id="COG4638">
    <property type="taxonomic scope" value="Bacteria"/>
</dbReference>
<accession>A0A0H4WQ78</accession>
<keyword evidence="8" id="KW-0560">Oxidoreductase</keyword>
<name>A0A0H4WQ78_9BACT</name>
<dbReference type="SUPFAM" id="SSF50022">
    <property type="entry name" value="ISP domain"/>
    <property type="match status" value="1"/>
</dbReference>
<evidence type="ECO:0000256" key="8">
    <source>
        <dbReference type="ARBA" id="ARBA00023002"/>
    </source>
</evidence>
<evidence type="ECO:0000256" key="6">
    <source>
        <dbReference type="ARBA" id="ARBA00022723"/>
    </source>
</evidence>
<keyword evidence="5" id="KW-0001">2Fe-2S</keyword>
<evidence type="ECO:0000256" key="1">
    <source>
        <dbReference type="ARBA" id="ARBA00001962"/>
    </source>
</evidence>
<dbReference type="PANTHER" id="PTHR21266">
    <property type="entry name" value="IRON-SULFUR DOMAIN CONTAINING PROTEIN"/>
    <property type="match status" value="1"/>
</dbReference>
<dbReference type="SUPFAM" id="SSF55961">
    <property type="entry name" value="Bet v1-like"/>
    <property type="match status" value="1"/>
</dbReference>
<dbReference type="GO" id="GO:0051213">
    <property type="term" value="F:dioxygenase activity"/>
    <property type="evidence" value="ECO:0007669"/>
    <property type="project" value="UniProtKB-KW"/>
</dbReference>
<comment type="similarity">
    <text evidence="13">Belongs to the cholesterol 7-desaturase family.</text>
</comment>
<gene>
    <name evidence="18" type="ORF">A176_002583</name>
</gene>
<evidence type="ECO:0000256" key="12">
    <source>
        <dbReference type="ARBA" id="ARBA00025712"/>
    </source>
</evidence>
<keyword evidence="11" id="KW-0472">Membrane</keyword>
<keyword evidence="7" id="KW-1133">Transmembrane helix</keyword>
<keyword evidence="10" id="KW-0411">Iron-sulfur</keyword>
<keyword evidence="6" id="KW-0479">Metal-binding</keyword>
<dbReference type="PROSITE" id="PS51296">
    <property type="entry name" value="RIESKE"/>
    <property type="match status" value="1"/>
</dbReference>
<feature type="domain" description="Rieske" evidence="17">
    <location>
        <begin position="19"/>
        <end position="120"/>
    </location>
</feature>
<keyword evidence="18" id="KW-0223">Dioxygenase</keyword>
<dbReference type="EC" id="1.14.19.21" evidence="14"/>
<dbReference type="KEGG" id="mym:A176_002583"/>
<evidence type="ECO:0000256" key="4">
    <source>
        <dbReference type="ARBA" id="ARBA00022692"/>
    </source>
</evidence>
<evidence type="ECO:0000313" key="18">
    <source>
        <dbReference type="EMBL" id="AKQ65671.1"/>
    </source>
</evidence>
<dbReference type="STRING" id="1297742.A176_002583"/>
<dbReference type="GO" id="GO:0005737">
    <property type="term" value="C:cytoplasm"/>
    <property type="evidence" value="ECO:0007669"/>
    <property type="project" value="TreeGrafter"/>
</dbReference>
<reference evidence="18 19" key="1">
    <citation type="journal article" date="2016" name="PLoS ONE">
        <title>Complete Genome Sequence and Comparative Genomics of a Novel Myxobacterium Myxococcus hansupus.</title>
        <authorList>
            <person name="Sharma G."/>
            <person name="Narwani T."/>
            <person name="Subramanian S."/>
        </authorList>
    </citation>
    <scope>NUCLEOTIDE SEQUENCE [LARGE SCALE GENOMIC DNA]</scope>
    <source>
        <strain evidence="19">mixupus</strain>
    </source>
</reference>
<evidence type="ECO:0000256" key="14">
    <source>
        <dbReference type="ARBA" id="ARBA00026095"/>
    </source>
</evidence>
<evidence type="ECO:0000256" key="9">
    <source>
        <dbReference type="ARBA" id="ARBA00023004"/>
    </source>
</evidence>
<proteinExistence type="inferred from homology"/>
<evidence type="ECO:0000259" key="17">
    <source>
        <dbReference type="PROSITE" id="PS51296"/>
    </source>
</evidence>
<dbReference type="InterPro" id="IPR045605">
    <property type="entry name" value="KshA-like_C"/>
</dbReference>
<organism evidence="18 19">
    <name type="scientific">Pseudomyxococcus hansupus</name>
    <dbReference type="NCBI Taxonomy" id="1297742"/>
    <lineage>
        <taxon>Bacteria</taxon>
        <taxon>Pseudomonadati</taxon>
        <taxon>Myxococcota</taxon>
        <taxon>Myxococcia</taxon>
        <taxon>Myxococcales</taxon>
        <taxon>Cystobacterineae</taxon>
        <taxon>Myxococcaceae</taxon>
        <taxon>Pseudomyxococcus</taxon>
    </lineage>
</organism>
<dbReference type="EMBL" id="CP012109">
    <property type="protein sequence ID" value="AKQ65671.1"/>
    <property type="molecule type" value="Genomic_DNA"/>
</dbReference>
<evidence type="ECO:0000313" key="19">
    <source>
        <dbReference type="Proteomes" id="UP000009026"/>
    </source>
</evidence>
<evidence type="ECO:0000256" key="11">
    <source>
        <dbReference type="ARBA" id="ARBA00023136"/>
    </source>
</evidence>
<evidence type="ECO:0000256" key="16">
    <source>
        <dbReference type="ARBA" id="ARBA00049548"/>
    </source>
</evidence>
<evidence type="ECO:0000256" key="13">
    <source>
        <dbReference type="ARBA" id="ARBA00025729"/>
    </source>
</evidence>
<protein>
    <recommendedName>
        <fullName evidence="14">cholesterol 7-desaturase</fullName>
        <ecNumber evidence="14">1.14.19.21</ecNumber>
    </recommendedName>
</protein>
<dbReference type="AlphaFoldDB" id="A0A0H4WQ78"/>